<dbReference type="Pfam" id="PF05598">
    <property type="entry name" value="DUF772"/>
    <property type="match status" value="1"/>
</dbReference>
<dbReference type="AlphaFoldDB" id="A0A1U9NJ07"/>
<dbReference type="InterPro" id="IPR047629">
    <property type="entry name" value="IS1182_transpos"/>
</dbReference>
<gene>
    <name evidence="3" type="ORF">STSP2_00955</name>
</gene>
<evidence type="ECO:0000313" key="4">
    <source>
        <dbReference type="Proteomes" id="UP000189674"/>
    </source>
</evidence>
<dbReference type="InterPro" id="IPR025668">
    <property type="entry name" value="Tnp_DDE_dom"/>
</dbReference>
<feature type="domain" description="Transposase InsH N-terminal" evidence="1">
    <location>
        <begin position="17"/>
        <end position="109"/>
    </location>
</feature>
<dbReference type="PANTHER" id="PTHR33408:SF2">
    <property type="entry name" value="TRANSPOSASE DDE DOMAIN-CONTAINING PROTEIN"/>
    <property type="match status" value="1"/>
</dbReference>
<dbReference type="InterPro" id="IPR008490">
    <property type="entry name" value="Transposase_InsH_N"/>
</dbReference>
<proteinExistence type="predicted"/>
<accession>A0A1U9NJ07</accession>
<evidence type="ECO:0000259" key="1">
    <source>
        <dbReference type="Pfam" id="PF05598"/>
    </source>
</evidence>
<dbReference type="NCBIfam" id="NF033551">
    <property type="entry name" value="transpos_IS1182"/>
    <property type="match status" value="1"/>
</dbReference>
<evidence type="ECO:0000313" key="3">
    <source>
        <dbReference type="EMBL" id="AQT67805.1"/>
    </source>
</evidence>
<dbReference type="EMBL" id="CP019791">
    <property type="protein sequence ID" value="AQT67805.1"/>
    <property type="molecule type" value="Genomic_DNA"/>
</dbReference>
<dbReference type="PANTHER" id="PTHR33408">
    <property type="entry name" value="TRANSPOSASE"/>
    <property type="match status" value="1"/>
</dbReference>
<dbReference type="STRING" id="1936003.STSP2_00955"/>
<reference evidence="4" key="1">
    <citation type="submission" date="2017-02" db="EMBL/GenBank/DDBJ databases">
        <title>Comparative genomics and description of representatives of a novel lineage of planctomycetes thriving in anoxic sediments.</title>
        <authorList>
            <person name="Spring S."/>
            <person name="Bunk B."/>
            <person name="Sproer C."/>
        </authorList>
    </citation>
    <scope>NUCLEOTIDE SEQUENCE [LARGE SCALE GENOMIC DNA]</scope>
    <source>
        <strain evidence="4">ST-NAGAB-D1</strain>
    </source>
</reference>
<name>A0A1U9NJ07_9BACT</name>
<feature type="domain" description="Transposase DDE" evidence="2">
    <location>
        <begin position="343"/>
        <end position="461"/>
    </location>
</feature>
<dbReference type="RefSeq" id="WP_146660287.1">
    <property type="nucleotide sequence ID" value="NZ_CP019791.1"/>
</dbReference>
<sequence>MAYRYGDRYQRSLFPQSIDDYVPADSPVRAYDAFVDSLDFDELGIEINTGKVGCPQYDPVSMLKLLLYGYSYGVRSSRKLEREANYNISFIWLTGGLKPDHKTIAEFRRKNRGALKKVLRQCARLCIKLDLIKGNTLFIDGTKVRANASNKNTWTKEKCQRRLKSIDKRIKQILSECETVDRKEVNQGSWIKMDEELSDQKKLRSKVESIMEQIQAEDSKSTNMTDPDCKMMHSIQGSHSSYNVQSAVDDENGLIVNSDVVSDNHDYKQFADQVDKANDTLDNDCETACADAGYSSVDELEKIDEKGIEVVVPSKKQAEKKKKDDNPFDRSKFEYDKKNDCFICPEGHVLKYSYTNKTKKAKVYRGGAACRKCRHFGKCTDQQRGRSVSRLLNADVQEKLEARYEQPRAQEVYKRRKQKVELPFGHIKRNLKVDSFLLRGLEGVRAEASLLASCFNVARMMSLLGVERLISTLAK</sequence>
<dbReference type="KEGG" id="alus:STSP2_00955"/>
<protein>
    <submittedName>
        <fullName evidence="3">Transposase DDE domain protein</fullName>
    </submittedName>
</protein>
<keyword evidence="4" id="KW-1185">Reference proteome</keyword>
<dbReference type="Pfam" id="PF13751">
    <property type="entry name" value="DDE_Tnp_1_6"/>
    <property type="match status" value="1"/>
</dbReference>
<dbReference type="OrthoDB" id="231317at2"/>
<organism evidence="3 4">
    <name type="scientific">Anaerohalosphaera lusitana</name>
    <dbReference type="NCBI Taxonomy" id="1936003"/>
    <lineage>
        <taxon>Bacteria</taxon>
        <taxon>Pseudomonadati</taxon>
        <taxon>Planctomycetota</taxon>
        <taxon>Phycisphaerae</taxon>
        <taxon>Sedimentisphaerales</taxon>
        <taxon>Anaerohalosphaeraceae</taxon>
        <taxon>Anaerohalosphaera</taxon>
    </lineage>
</organism>
<dbReference type="Proteomes" id="UP000189674">
    <property type="component" value="Chromosome"/>
</dbReference>
<evidence type="ECO:0000259" key="2">
    <source>
        <dbReference type="Pfam" id="PF13751"/>
    </source>
</evidence>